<evidence type="ECO:0000256" key="1">
    <source>
        <dbReference type="ARBA" id="ARBA00001946"/>
    </source>
</evidence>
<comment type="caution">
    <text evidence="11">The sequence shown here is derived from an EMBL/GenBank/DDBJ whole genome shotgun (WGS) entry which is preliminary data.</text>
</comment>
<feature type="domain" description="GGDEF" evidence="10">
    <location>
        <begin position="606"/>
        <end position="738"/>
    </location>
</feature>
<evidence type="ECO:0000256" key="3">
    <source>
        <dbReference type="ARBA" id="ARBA00022475"/>
    </source>
</evidence>
<feature type="transmembrane region" description="Helical" evidence="7">
    <location>
        <begin position="106"/>
        <end position="131"/>
    </location>
</feature>
<dbReference type="InterPro" id="IPR000014">
    <property type="entry name" value="PAS"/>
</dbReference>
<dbReference type="InterPro" id="IPR000160">
    <property type="entry name" value="GGDEF_dom"/>
</dbReference>
<comment type="cofactor">
    <cofactor evidence="1">
        <name>Mg(2+)</name>
        <dbReference type="ChEBI" id="CHEBI:18420"/>
    </cofactor>
</comment>
<dbReference type="CDD" id="cd00130">
    <property type="entry name" value="PAS"/>
    <property type="match status" value="1"/>
</dbReference>
<dbReference type="Gene3D" id="3.30.70.270">
    <property type="match status" value="1"/>
</dbReference>
<feature type="transmembrane region" description="Helical" evidence="7">
    <location>
        <begin position="293"/>
        <end position="314"/>
    </location>
</feature>
<dbReference type="InterPro" id="IPR007895">
    <property type="entry name" value="MASE1"/>
</dbReference>
<dbReference type="InterPro" id="IPR035965">
    <property type="entry name" value="PAS-like_dom_sf"/>
</dbReference>
<feature type="domain" description="PAS" evidence="8">
    <location>
        <begin position="452"/>
        <end position="521"/>
    </location>
</feature>
<evidence type="ECO:0000313" key="11">
    <source>
        <dbReference type="EMBL" id="RDI99002.1"/>
    </source>
</evidence>
<dbReference type="PANTHER" id="PTHR44757:SF2">
    <property type="entry name" value="BIOFILM ARCHITECTURE MAINTENANCE PROTEIN MBAA"/>
    <property type="match status" value="1"/>
</dbReference>
<dbReference type="InterPro" id="IPR029787">
    <property type="entry name" value="Nucleotide_cyclase"/>
</dbReference>
<dbReference type="PROSITE" id="PS50887">
    <property type="entry name" value="GGDEF"/>
    <property type="match status" value="1"/>
</dbReference>
<dbReference type="Pfam" id="PF08447">
    <property type="entry name" value="PAS_3"/>
    <property type="match status" value="1"/>
</dbReference>
<reference evidence="11 12" key="1">
    <citation type="submission" date="2018-07" db="EMBL/GenBank/DDBJ databases">
        <title>Dyella solisilvae sp. nov., isolated from the pine and broad-leaved mixed forest soil.</title>
        <authorList>
            <person name="Gao Z."/>
            <person name="Qiu L."/>
        </authorList>
    </citation>
    <scope>NUCLEOTIDE SEQUENCE [LARGE SCALE GENOMIC DNA]</scope>
    <source>
        <strain evidence="11 12">DHG54</strain>
    </source>
</reference>
<evidence type="ECO:0000256" key="4">
    <source>
        <dbReference type="ARBA" id="ARBA00022692"/>
    </source>
</evidence>
<dbReference type="GO" id="GO:0005886">
    <property type="term" value="C:plasma membrane"/>
    <property type="evidence" value="ECO:0007669"/>
    <property type="project" value="UniProtKB-SubCell"/>
</dbReference>
<dbReference type="SUPFAM" id="SSF55785">
    <property type="entry name" value="PYP-like sensor domain (PAS domain)"/>
    <property type="match status" value="2"/>
</dbReference>
<evidence type="ECO:0000259" key="9">
    <source>
        <dbReference type="PROSITE" id="PS50113"/>
    </source>
</evidence>
<comment type="subcellular location">
    <subcellularLocation>
        <location evidence="2">Cell membrane</location>
        <topology evidence="2">Multi-pass membrane protein</topology>
    </subcellularLocation>
</comment>
<evidence type="ECO:0000259" key="8">
    <source>
        <dbReference type="PROSITE" id="PS50112"/>
    </source>
</evidence>
<feature type="transmembrane region" description="Helical" evidence="7">
    <location>
        <begin position="253"/>
        <end position="272"/>
    </location>
</feature>
<evidence type="ECO:0000256" key="6">
    <source>
        <dbReference type="ARBA" id="ARBA00023136"/>
    </source>
</evidence>
<keyword evidence="3" id="KW-1003">Cell membrane</keyword>
<feature type="domain" description="PAC" evidence="9">
    <location>
        <begin position="398"/>
        <end position="451"/>
    </location>
</feature>
<dbReference type="InterPro" id="IPR043128">
    <property type="entry name" value="Rev_trsase/Diguanyl_cyclase"/>
</dbReference>
<dbReference type="PANTHER" id="PTHR44757">
    <property type="entry name" value="DIGUANYLATE CYCLASE DGCP"/>
    <property type="match status" value="1"/>
</dbReference>
<keyword evidence="6 7" id="KW-0472">Membrane</keyword>
<organism evidence="11 12">
    <name type="scientific">Dyella solisilvae</name>
    <dbReference type="NCBI Taxonomy" id="1920168"/>
    <lineage>
        <taxon>Bacteria</taxon>
        <taxon>Pseudomonadati</taxon>
        <taxon>Pseudomonadota</taxon>
        <taxon>Gammaproteobacteria</taxon>
        <taxon>Lysobacterales</taxon>
        <taxon>Rhodanobacteraceae</taxon>
        <taxon>Dyella</taxon>
    </lineage>
</organism>
<dbReference type="CDD" id="cd01949">
    <property type="entry name" value="GGDEF"/>
    <property type="match status" value="1"/>
</dbReference>
<proteinExistence type="predicted"/>
<dbReference type="SMART" id="SM00267">
    <property type="entry name" value="GGDEF"/>
    <property type="match status" value="1"/>
</dbReference>
<feature type="transmembrane region" description="Helical" evidence="7">
    <location>
        <begin position="143"/>
        <end position="162"/>
    </location>
</feature>
<dbReference type="NCBIfam" id="TIGR00229">
    <property type="entry name" value="sensory_box"/>
    <property type="match status" value="2"/>
</dbReference>
<dbReference type="PROSITE" id="PS50112">
    <property type="entry name" value="PAS"/>
    <property type="match status" value="2"/>
</dbReference>
<dbReference type="Pfam" id="PF05231">
    <property type="entry name" value="MASE1"/>
    <property type="match status" value="1"/>
</dbReference>
<feature type="transmembrane region" description="Helical" evidence="7">
    <location>
        <begin position="55"/>
        <end position="73"/>
    </location>
</feature>
<keyword evidence="5 7" id="KW-1133">Transmembrane helix</keyword>
<feature type="transmembrane region" description="Helical" evidence="7">
    <location>
        <begin position="80"/>
        <end position="100"/>
    </location>
</feature>
<feature type="domain" description="PAC" evidence="9">
    <location>
        <begin position="521"/>
        <end position="574"/>
    </location>
</feature>
<evidence type="ECO:0000256" key="5">
    <source>
        <dbReference type="ARBA" id="ARBA00022989"/>
    </source>
</evidence>
<dbReference type="PROSITE" id="PS50113">
    <property type="entry name" value="PAC"/>
    <property type="match status" value="2"/>
</dbReference>
<dbReference type="Gene3D" id="3.30.450.20">
    <property type="entry name" value="PAS domain"/>
    <property type="match status" value="2"/>
</dbReference>
<dbReference type="AlphaFoldDB" id="A0A370K8N5"/>
<feature type="domain" description="PAS" evidence="8">
    <location>
        <begin position="326"/>
        <end position="395"/>
    </location>
</feature>
<dbReference type="SUPFAM" id="SSF55073">
    <property type="entry name" value="Nucleotide cyclase"/>
    <property type="match status" value="1"/>
</dbReference>
<sequence length="740" mass="80867">MAATPTSLALWSMTTDAPHPPSRERLLLWGGAALLFLVALTSNTVTLLLSRHAGSMASIWTINGLVAGTLVSVPRRYWPPLVTAGFAALLVGHYIAVGWLHGAGLLVTLLLVVANLVEILVVAFTISHYFPTISGETSGYLRFGRIAVGAAIVGCILSTLLAEVAQLMAPPGVFFGSAEEWFRAHLLGMVIVGMLMLVAFRERGRMLGVPGKRLRMLRDVLLLAIVSIGVFAQERYPMLFVVFAPLLYLVFRYRFTGLVLGIAIVALVTNVGTSLDEGPFNLIRSYSSWERTLIAQIYLGVLCLVAVPVALALADRQRLGRQVADSESRYRLLAEYSSDLIVRIGDDNSRRYVSPSVTEMLGWSPEEFAALRGELIHPDDRDKVLAVLAKLREGSGPIIARYRLRRRSGGYLWIEALGNRAPSPDHPGESEIIYTARDVTQRVLAEESLADSEKRLRTITDNVPAAIAHVDTSERYTFINAYISELISGESSPVIGHTVAEVRPAIYPVLKPHIDVALHGGCATFEYESPRDGHARYFQATYLPAVAADGSSTGLYMLTTDITRIKLAEQQLNFLAHHDALTGIANRLSFRESSELSVRQAATTQQPLLLMMIDVDFFKHINDTYGHAAGDVALSEVAKRLKANVRKSDLLARIGGDEFVVLCHDIEDVATAERLAQQITDAMRPPVSFEGADIKVSLSIGVALCRDVASMEALAQRADEALYQAKEAGRACFRMVADGF</sequence>
<dbReference type="InterPro" id="IPR013656">
    <property type="entry name" value="PAS_4"/>
</dbReference>
<dbReference type="InterPro" id="IPR013655">
    <property type="entry name" value="PAS_fold_3"/>
</dbReference>
<evidence type="ECO:0000256" key="2">
    <source>
        <dbReference type="ARBA" id="ARBA00004651"/>
    </source>
</evidence>
<dbReference type="Pfam" id="PF08448">
    <property type="entry name" value="PAS_4"/>
    <property type="match status" value="1"/>
</dbReference>
<evidence type="ECO:0000259" key="10">
    <source>
        <dbReference type="PROSITE" id="PS50887"/>
    </source>
</evidence>
<dbReference type="GO" id="GO:0003824">
    <property type="term" value="F:catalytic activity"/>
    <property type="evidence" value="ECO:0007669"/>
    <property type="project" value="UniProtKB-ARBA"/>
</dbReference>
<dbReference type="InterPro" id="IPR000700">
    <property type="entry name" value="PAS-assoc_C"/>
</dbReference>
<dbReference type="InterPro" id="IPR052155">
    <property type="entry name" value="Biofilm_reg_signaling"/>
</dbReference>
<dbReference type="EMBL" id="QQSY01000002">
    <property type="protein sequence ID" value="RDI99002.1"/>
    <property type="molecule type" value="Genomic_DNA"/>
</dbReference>
<dbReference type="Pfam" id="PF00990">
    <property type="entry name" value="GGDEF"/>
    <property type="match status" value="1"/>
</dbReference>
<keyword evidence="12" id="KW-1185">Reference proteome</keyword>
<dbReference type="Proteomes" id="UP000254711">
    <property type="component" value="Unassembled WGS sequence"/>
</dbReference>
<evidence type="ECO:0000313" key="12">
    <source>
        <dbReference type="Proteomes" id="UP000254711"/>
    </source>
</evidence>
<dbReference type="FunFam" id="3.30.70.270:FF:000001">
    <property type="entry name" value="Diguanylate cyclase domain protein"/>
    <property type="match status" value="1"/>
</dbReference>
<feature type="transmembrane region" description="Helical" evidence="7">
    <location>
        <begin position="182"/>
        <end position="200"/>
    </location>
</feature>
<keyword evidence="4 7" id="KW-0812">Transmembrane</keyword>
<name>A0A370K8N5_9GAMM</name>
<dbReference type="NCBIfam" id="TIGR00254">
    <property type="entry name" value="GGDEF"/>
    <property type="match status" value="1"/>
</dbReference>
<protein>
    <submittedName>
        <fullName evidence="11">Sensor domain-containing diguanylate cyclase</fullName>
    </submittedName>
</protein>
<accession>A0A370K8N5</accession>
<feature type="transmembrane region" description="Helical" evidence="7">
    <location>
        <begin position="220"/>
        <end position="247"/>
    </location>
</feature>
<gene>
    <name evidence="11" type="ORF">DVT68_10940</name>
</gene>
<dbReference type="SMART" id="SM00091">
    <property type="entry name" value="PAS"/>
    <property type="match status" value="2"/>
</dbReference>
<feature type="transmembrane region" description="Helical" evidence="7">
    <location>
        <begin position="26"/>
        <end position="49"/>
    </location>
</feature>
<evidence type="ECO:0000256" key="7">
    <source>
        <dbReference type="SAM" id="Phobius"/>
    </source>
</evidence>